<sequence length="205" mass="23568">MKNFIIIKKKYTSFILTSLCFFFISCFSVKIGEKSSTSTSQDYVKKNAEYLQIPKASFHYVSKESSANFIDNMQPSLISFVKGNTSTSIDEIMVDENGNGNLKPLNSCSNFDFITAEDIKKYLNNNKSYEDLVLKSIEDKSTYSFPEDEITAVILYSSKMKNFMSKYLMFLNHLRDHENIPYVFVTMDLEEIKAIPDAYQKAIIN</sequence>
<dbReference type="EMBL" id="CABVMM010000007">
    <property type="protein sequence ID" value="VVV00656.1"/>
    <property type="molecule type" value="Genomic_DNA"/>
</dbReference>
<keyword evidence="2" id="KW-1185">Reference proteome</keyword>
<name>A0AC61Y828_9FLAO</name>
<accession>A0AC61Y828</accession>
<proteinExistence type="predicted"/>
<evidence type="ECO:0000313" key="1">
    <source>
        <dbReference type="EMBL" id="VVV00656.1"/>
    </source>
</evidence>
<dbReference type="Proteomes" id="UP000356253">
    <property type="component" value="Unassembled WGS sequence"/>
</dbReference>
<organism evidence="1 2">
    <name type="scientific">Mesonia oceanica</name>
    <dbReference type="NCBI Taxonomy" id="2687242"/>
    <lineage>
        <taxon>Bacteria</taxon>
        <taxon>Pseudomonadati</taxon>
        <taxon>Bacteroidota</taxon>
        <taxon>Flavobacteriia</taxon>
        <taxon>Flavobacteriales</taxon>
        <taxon>Flavobacteriaceae</taxon>
        <taxon>Mesonia</taxon>
    </lineage>
</organism>
<evidence type="ECO:0000313" key="2">
    <source>
        <dbReference type="Proteomes" id="UP000356253"/>
    </source>
</evidence>
<protein>
    <submittedName>
        <fullName evidence="1">Uncharacterized protein</fullName>
    </submittedName>
</protein>
<reference evidence="1" key="1">
    <citation type="submission" date="2019-09" db="EMBL/GenBank/DDBJ databases">
        <authorList>
            <person name="Rodrigo-Torres L."/>
            <person name="Arahal R. D."/>
            <person name="Lucena T."/>
        </authorList>
    </citation>
    <scope>NUCLEOTIDE SEQUENCE</scope>
    <source>
        <strain evidence="1">ISS653</strain>
    </source>
</reference>
<comment type="caution">
    <text evidence="1">The sequence shown here is derived from an EMBL/GenBank/DDBJ whole genome shotgun (WGS) entry which is preliminary data.</text>
</comment>
<gene>
    <name evidence="1" type="ORF">FVB9532_01929</name>
</gene>